<organism evidence="1 2">
    <name type="scientific">Ruminiclostridium herbifermentans</name>
    <dbReference type="NCBI Taxonomy" id="2488810"/>
    <lineage>
        <taxon>Bacteria</taxon>
        <taxon>Bacillati</taxon>
        <taxon>Bacillota</taxon>
        <taxon>Clostridia</taxon>
        <taxon>Eubacteriales</taxon>
        <taxon>Oscillospiraceae</taxon>
        <taxon>Ruminiclostridium</taxon>
    </lineage>
</organism>
<dbReference type="AlphaFoldDB" id="A0A4U7JEF8"/>
<sequence length="130" mass="14913">MGKIIKILGLSLLDAAIIIIMLIFILRLKLPITGMYIVFGITAIVFPLMLLLIYNSFCERETLIFVPLSLVLASLYSLGISVYSYYGNSSFSNMFNELMYFMYFLPSIIYCGMGWIFFSIILRVSKNSRR</sequence>
<reference evidence="1 2" key="1">
    <citation type="submission" date="2020-09" db="EMBL/GenBank/DDBJ databases">
        <title>Characterization and genome sequencing of Ruminiclostridium sp. nov. MA18.</title>
        <authorList>
            <person name="Rettenmaier R."/>
            <person name="Kowollik M.-L."/>
            <person name="Liebl W."/>
            <person name="Zverlov V."/>
        </authorList>
    </citation>
    <scope>NUCLEOTIDE SEQUENCE [LARGE SCALE GENOMIC DNA]</scope>
    <source>
        <strain evidence="1 2">MA18</strain>
    </source>
</reference>
<dbReference type="KEGG" id="rher:EHE19_018615"/>
<dbReference type="EMBL" id="CP061336">
    <property type="protein sequence ID" value="QNU66819.1"/>
    <property type="molecule type" value="Genomic_DNA"/>
</dbReference>
<accession>A0A4U7JEF8</accession>
<protein>
    <submittedName>
        <fullName evidence="1">Uncharacterized protein</fullName>
    </submittedName>
</protein>
<proteinExistence type="predicted"/>
<evidence type="ECO:0000313" key="2">
    <source>
        <dbReference type="Proteomes" id="UP000306409"/>
    </source>
</evidence>
<dbReference type="Proteomes" id="UP000306409">
    <property type="component" value="Chromosome"/>
</dbReference>
<keyword evidence="2" id="KW-1185">Reference proteome</keyword>
<dbReference type="OrthoDB" id="1739590at2"/>
<name>A0A4U7JEF8_9FIRM</name>
<dbReference type="RefSeq" id="WP_137698643.1">
    <property type="nucleotide sequence ID" value="NZ_CP061336.1"/>
</dbReference>
<evidence type="ECO:0000313" key="1">
    <source>
        <dbReference type="EMBL" id="QNU66819.1"/>
    </source>
</evidence>
<gene>
    <name evidence="1" type="ORF">EHE19_018615</name>
</gene>